<feature type="region of interest" description="Disordered" evidence="1">
    <location>
        <begin position="134"/>
        <end position="156"/>
    </location>
</feature>
<organism evidence="2 3">
    <name type="scientific">Folsomia candida</name>
    <name type="common">Springtail</name>
    <dbReference type="NCBI Taxonomy" id="158441"/>
    <lineage>
        <taxon>Eukaryota</taxon>
        <taxon>Metazoa</taxon>
        <taxon>Ecdysozoa</taxon>
        <taxon>Arthropoda</taxon>
        <taxon>Hexapoda</taxon>
        <taxon>Collembola</taxon>
        <taxon>Entomobryomorpha</taxon>
        <taxon>Isotomoidea</taxon>
        <taxon>Isotomidae</taxon>
        <taxon>Proisotominae</taxon>
        <taxon>Folsomia</taxon>
    </lineage>
</organism>
<name>A0A226D7W2_FOLCA</name>
<dbReference type="Gene3D" id="1.10.10.2590">
    <property type="entry name" value="BEN domain"/>
    <property type="match status" value="1"/>
</dbReference>
<dbReference type="OMA" id="KCNANAT"/>
<gene>
    <name evidence="2" type="ORF">Fcan01_23974</name>
</gene>
<feature type="compositionally biased region" description="Basic and acidic residues" evidence="1">
    <location>
        <begin position="105"/>
        <end position="116"/>
    </location>
</feature>
<dbReference type="AlphaFoldDB" id="A0A226D7W2"/>
<dbReference type="Proteomes" id="UP000198287">
    <property type="component" value="Unassembled WGS sequence"/>
</dbReference>
<evidence type="ECO:0000313" key="3">
    <source>
        <dbReference type="Proteomes" id="UP000198287"/>
    </source>
</evidence>
<keyword evidence="3" id="KW-1185">Reference proteome</keyword>
<feature type="compositionally biased region" description="Basic and acidic residues" evidence="1">
    <location>
        <begin position="77"/>
        <end position="88"/>
    </location>
</feature>
<accession>A0A226D7W2</accession>
<protein>
    <submittedName>
        <fullName evidence="2">Uncharacterized protein</fullName>
    </submittedName>
</protein>
<dbReference type="EMBL" id="LNIX01000030">
    <property type="protein sequence ID" value="OXA41200.1"/>
    <property type="molecule type" value="Genomic_DNA"/>
</dbReference>
<comment type="caution">
    <text evidence="2">The sequence shown here is derived from an EMBL/GenBank/DDBJ whole genome shotgun (WGS) entry which is preliminary data.</text>
</comment>
<evidence type="ECO:0000256" key="1">
    <source>
        <dbReference type="SAM" id="MobiDB-lite"/>
    </source>
</evidence>
<proteinExistence type="predicted"/>
<dbReference type="OrthoDB" id="8890632at2759"/>
<sequence length="316" mass="35839">MDYLLIEWVDEDPKTFSVVSIDQLADGGLRSSGRKLIGKTESIIWTRGKEFLGRILNIGGCDELTVEADERAAQVSDDERLQKVEPTRKRSNISVDVPLKKQKSRRNESSDRSRRIGDILSHIDSSTIEGILADDSNQHNLEGEQEESNETTETNEYKGKYRSLRTKYRELKRKYKELLNKTNETADVELYEGTGLKMNVAELASIKMMSSQSSSVLARNLFRRLFSAEELTGHSLYGKKCNANATLPLPEIDPARRDAVIGYIIKEDGFDTPPPAGISIAERKSLSKVRKRFKRDITKSLSDFLREESRKFQNAT</sequence>
<evidence type="ECO:0000313" key="2">
    <source>
        <dbReference type="EMBL" id="OXA41200.1"/>
    </source>
</evidence>
<reference evidence="2 3" key="1">
    <citation type="submission" date="2015-12" db="EMBL/GenBank/DDBJ databases">
        <title>The genome of Folsomia candida.</title>
        <authorList>
            <person name="Faddeeva A."/>
            <person name="Derks M.F."/>
            <person name="Anvar Y."/>
            <person name="Smit S."/>
            <person name="Van Straalen N."/>
            <person name="Roelofs D."/>
        </authorList>
    </citation>
    <scope>NUCLEOTIDE SEQUENCE [LARGE SCALE GENOMIC DNA]</scope>
    <source>
        <strain evidence="2 3">VU population</strain>
        <tissue evidence="2">Whole body</tissue>
    </source>
</reference>
<feature type="region of interest" description="Disordered" evidence="1">
    <location>
        <begin position="77"/>
        <end position="116"/>
    </location>
</feature>